<dbReference type="GO" id="GO:0005737">
    <property type="term" value="C:cytoplasm"/>
    <property type="evidence" value="ECO:0007669"/>
    <property type="project" value="TreeGrafter"/>
</dbReference>
<comment type="similarity">
    <text evidence="17">In the N-terminal section; belongs to the thiamine-phosphate synthase family.</text>
</comment>
<evidence type="ECO:0000256" key="9">
    <source>
        <dbReference type="ARBA" id="ARBA00022777"/>
    </source>
</evidence>
<dbReference type="EMBL" id="KQ030529">
    <property type="protein sequence ID" value="KJZ74080.1"/>
    <property type="molecule type" value="Genomic_DNA"/>
</dbReference>
<dbReference type="PANTHER" id="PTHR20857">
    <property type="entry name" value="THIAMINE-PHOSPHATE PYROPHOSPHORYLASE"/>
    <property type="match status" value="1"/>
</dbReference>
<evidence type="ECO:0000313" key="20">
    <source>
        <dbReference type="Proteomes" id="UP000054481"/>
    </source>
</evidence>
<keyword evidence="7" id="KW-0479">Metal-binding</keyword>
<evidence type="ECO:0000256" key="10">
    <source>
        <dbReference type="ARBA" id="ARBA00022840"/>
    </source>
</evidence>
<evidence type="ECO:0000256" key="16">
    <source>
        <dbReference type="ARBA" id="ARBA00061146"/>
    </source>
</evidence>
<feature type="domain" description="Thiamine phosphate synthase/TenI" evidence="18">
    <location>
        <begin position="10"/>
        <end position="206"/>
    </location>
</feature>
<comment type="pathway">
    <text evidence="5">Cofactor biosynthesis; thiamine diphosphate biosynthesis; thiamine phosphate from 4-amino-2-methyl-5-diphosphomethylpyrimidine and 4-methyl-5-(2-phosphoethyl)-thiazole: step 1/1.</text>
</comment>
<dbReference type="HAMAP" id="MF_00228">
    <property type="entry name" value="Thz_kinase"/>
    <property type="match status" value="1"/>
</dbReference>
<comment type="catalytic activity">
    <reaction evidence="14">
        <text>2-(2-carboxy-4-methylthiazol-5-yl)ethyl phosphate + 4-amino-2-methyl-5-(diphosphooxymethyl)pyrimidine + 2 H(+) = thiamine phosphate + CO2 + diphosphate</text>
        <dbReference type="Rhea" id="RHEA:47848"/>
        <dbReference type="ChEBI" id="CHEBI:15378"/>
        <dbReference type="ChEBI" id="CHEBI:16526"/>
        <dbReference type="ChEBI" id="CHEBI:33019"/>
        <dbReference type="ChEBI" id="CHEBI:37575"/>
        <dbReference type="ChEBI" id="CHEBI:57841"/>
        <dbReference type="ChEBI" id="CHEBI:62890"/>
        <dbReference type="EC" id="2.5.1.3"/>
    </reaction>
</comment>
<keyword evidence="10" id="KW-0067">ATP-binding</keyword>
<reference evidence="19 20" key="1">
    <citation type="journal article" date="2014" name="Genome Biol. Evol.">
        <title>Comparative genomics and transcriptomics analyses reveal divergent lifestyle features of nematode endoparasitic fungus Hirsutella minnesotensis.</title>
        <authorList>
            <person name="Lai Y."/>
            <person name="Liu K."/>
            <person name="Zhang X."/>
            <person name="Zhang X."/>
            <person name="Li K."/>
            <person name="Wang N."/>
            <person name="Shu C."/>
            <person name="Wu Y."/>
            <person name="Wang C."/>
            <person name="Bushley K.E."/>
            <person name="Xiang M."/>
            <person name="Liu X."/>
        </authorList>
    </citation>
    <scope>NUCLEOTIDE SEQUENCE [LARGE SCALE GENOMIC DNA]</scope>
    <source>
        <strain evidence="19 20">3608</strain>
    </source>
</reference>
<evidence type="ECO:0000256" key="8">
    <source>
        <dbReference type="ARBA" id="ARBA00022741"/>
    </source>
</evidence>
<dbReference type="PANTHER" id="PTHR20857:SF23">
    <property type="entry name" value="THIAMINE BIOSYNTHETIC BIFUNCTIONAL ENZYME"/>
    <property type="match status" value="1"/>
</dbReference>
<comment type="catalytic activity">
    <reaction evidence="13">
        <text>4-methyl-5-(2-phosphooxyethyl)-thiazole + 4-amino-2-methyl-5-(diphosphooxymethyl)pyrimidine + H(+) = thiamine phosphate + diphosphate</text>
        <dbReference type="Rhea" id="RHEA:22328"/>
        <dbReference type="ChEBI" id="CHEBI:15378"/>
        <dbReference type="ChEBI" id="CHEBI:33019"/>
        <dbReference type="ChEBI" id="CHEBI:37575"/>
        <dbReference type="ChEBI" id="CHEBI:57841"/>
        <dbReference type="ChEBI" id="CHEBI:58296"/>
        <dbReference type="EC" id="2.5.1.3"/>
    </reaction>
</comment>
<keyword evidence="11" id="KW-0460">Magnesium</keyword>
<dbReference type="InterPro" id="IPR036206">
    <property type="entry name" value="ThiamineP_synth_sf"/>
</dbReference>
<dbReference type="AlphaFoldDB" id="A0A0F7ZNN9"/>
<evidence type="ECO:0000256" key="4">
    <source>
        <dbReference type="ARBA" id="ARBA00004868"/>
    </source>
</evidence>
<keyword evidence="12" id="KW-0784">Thiamine biosynthesis</keyword>
<evidence type="ECO:0000256" key="11">
    <source>
        <dbReference type="ARBA" id="ARBA00022842"/>
    </source>
</evidence>
<dbReference type="InterPro" id="IPR022998">
    <property type="entry name" value="ThiamineP_synth_TenI"/>
</dbReference>
<dbReference type="GO" id="GO:0004417">
    <property type="term" value="F:hydroxyethylthiazole kinase activity"/>
    <property type="evidence" value="ECO:0007669"/>
    <property type="project" value="UniProtKB-EC"/>
</dbReference>
<evidence type="ECO:0000256" key="5">
    <source>
        <dbReference type="ARBA" id="ARBA00005165"/>
    </source>
</evidence>
<dbReference type="Pfam" id="PF02110">
    <property type="entry name" value="HK"/>
    <property type="match status" value="1"/>
</dbReference>
<evidence type="ECO:0000256" key="17">
    <source>
        <dbReference type="ARBA" id="ARBA00061283"/>
    </source>
</evidence>
<accession>A0A0F7ZNN9</accession>
<dbReference type="InterPro" id="IPR013785">
    <property type="entry name" value="Aldolase_TIM"/>
</dbReference>
<evidence type="ECO:0000256" key="3">
    <source>
        <dbReference type="ARBA" id="ARBA00003814"/>
    </source>
</evidence>
<evidence type="ECO:0000256" key="14">
    <source>
        <dbReference type="ARBA" id="ARBA00047851"/>
    </source>
</evidence>
<keyword evidence="9" id="KW-0418">Kinase</keyword>
<dbReference type="Pfam" id="PF02581">
    <property type="entry name" value="TMP-TENI"/>
    <property type="match status" value="1"/>
</dbReference>
<evidence type="ECO:0000256" key="15">
    <source>
        <dbReference type="ARBA" id="ARBA00047883"/>
    </source>
</evidence>
<dbReference type="GO" id="GO:0000287">
    <property type="term" value="F:magnesium ion binding"/>
    <property type="evidence" value="ECO:0007669"/>
    <property type="project" value="InterPro"/>
</dbReference>
<name>A0A0F7ZNN9_9HYPO</name>
<dbReference type="InterPro" id="IPR034291">
    <property type="entry name" value="TMP_synthase"/>
</dbReference>
<keyword evidence="20" id="KW-1185">Reference proteome</keyword>
<dbReference type="InterPro" id="IPR000417">
    <property type="entry name" value="Hyethyz_kinase"/>
</dbReference>
<comment type="pathway">
    <text evidence="4">Cofactor biosynthesis; thiamine diphosphate biosynthesis; 4-methyl-5-(2-phosphoethyl)-thiazole from 5-(2-hydroxyethyl)-4-methylthiazole: step 1/1.</text>
</comment>
<evidence type="ECO:0000259" key="18">
    <source>
        <dbReference type="Pfam" id="PF02581"/>
    </source>
</evidence>
<keyword evidence="8" id="KW-0547">Nucleotide-binding</keyword>
<comment type="function">
    <text evidence="3">Condenses 4-methyl-5-(beta-hydroxyethyl)thiazole monophosphate (THZ-P) and 2-methyl-4-amino-5-hydroxymethyl pyrimidine pyrophosphate (HMP-PP) to form thiamine monophosphate (TMP).</text>
</comment>
<organism evidence="19 20">
    <name type="scientific">Hirsutella minnesotensis 3608</name>
    <dbReference type="NCBI Taxonomy" id="1043627"/>
    <lineage>
        <taxon>Eukaryota</taxon>
        <taxon>Fungi</taxon>
        <taxon>Dikarya</taxon>
        <taxon>Ascomycota</taxon>
        <taxon>Pezizomycotina</taxon>
        <taxon>Sordariomycetes</taxon>
        <taxon>Hypocreomycetidae</taxon>
        <taxon>Hypocreales</taxon>
        <taxon>Ophiocordycipitaceae</taxon>
        <taxon>Hirsutella</taxon>
    </lineage>
</organism>
<dbReference type="GO" id="GO:0005524">
    <property type="term" value="F:ATP binding"/>
    <property type="evidence" value="ECO:0007669"/>
    <property type="project" value="UniProtKB-KW"/>
</dbReference>
<evidence type="ECO:0000313" key="19">
    <source>
        <dbReference type="EMBL" id="KJZ74080.1"/>
    </source>
</evidence>
<sequence>MAKQPIDYSVYLVTDSTPAILGANRSLVQVVEQALRGGASVVQLRDKKSAHQEVVATARELHALTRRWGVPLLINDRVDVAAEVGCEGVHVGQDDMNIMEARNILGHDKIIGVSARSPKEALAACEAGADYLGIGAVYATATKTDTPAILGPEGVQAVLSALVEAGYASVPTVAIGGIDTENAMSVLSGSQDPRKGLDGVAVVSAIISASEPMAAAQSLHSTVLRSRIPNVIGSIARTKPLSHNMTNLVVQNFAANVALAIGASPIMSNYAREAPDLAKLGGALVINMGTVTPEGLENYVEALKAYNDAGRPVVLDPVGAGATSVRREAVKKLLSAGRFAVIKGNVSEMLTVYGANSHAQRGVDSSSTLSLAPRAFLARAIARLYGCISVITGETDVVSDGRQTIRVDNGHELLGAITGSGCSLGTVLSAAVAAYEADLLLAAVAAVATYGVAAQAAAVRTEVRGPGTFVPAFLDELHVVSTISAAGGSSWQDLIRAEAIEVEDETSLAE</sequence>
<dbReference type="Gene3D" id="3.20.20.70">
    <property type="entry name" value="Aldolase class I"/>
    <property type="match status" value="1"/>
</dbReference>
<dbReference type="OrthoDB" id="4994at2759"/>
<dbReference type="CDD" id="cd01170">
    <property type="entry name" value="THZ_kinase"/>
    <property type="match status" value="1"/>
</dbReference>
<evidence type="ECO:0000256" key="2">
    <source>
        <dbReference type="ARBA" id="ARBA00001946"/>
    </source>
</evidence>
<dbReference type="GO" id="GO:0009229">
    <property type="term" value="P:thiamine diphosphate biosynthetic process"/>
    <property type="evidence" value="ECO:0007669"/>
    <property type="project" value="UniProtKB-UniPathway"/>
</dbReference>
<dbReference type="GO" id="GO:0009228">
    <property type="term" value="P:thiamine biosynthetic process"/>
    <property type="evidence" value="ECO:0007669"/>
    <property type="project" value="UniProtKB-KW"/>
</dbReference>
<dbReference type="NCBIfam" id="TIGR00694">
    <property type="entry name" value="thiM"/>
    <property type="match status" value="1"/>
</dbReference>
<dbReference type="SUPFAM" id="SSF53613">
    <property type="entry name" value="Ribokinase-like"/>
    <property type="match status" value="1"/>
</dbReference>
<evidence type="ECO:0000256" key="6">
    <source>
        <dbReference type="ARBA" id="ARBA00022679"/>
    </source>
</evidence>
<dbReference type="PRINTS" id="PR01099">
    <property type="entry name" value="HYETHTZKNASE"/>
</dbReference>
<protein>
    <recommendedName>
        <fullName evidence="18">Thiamine phosphate synthase/TenI domain-containing protein</fullName>
    </recommendedName>
</protein>
<keyword evidence="6" id="KW-0808">Transferase</keyword>
<dbReference type="NCBIfam" id="TIGR00693">
    <property type="entry name" value="thiE"/>
    <property type="match status" value="1"/>
</dbReference>
<dbReference type="GO" id="GO:0004789">
    <property type="term" value="F:thiamine-phosphate diphosphorylase activity"/>
    <property type="evidence" value="ECO:0007669"/>
    <property type="project" value="UniProtKB-EC"/>
</dbReference>
<dbReference type="HAMAP" id="MF_00097">
    <property type="entry name" value="TMP_synthase"/>
    <property type="match status" value="1"/>
</dbReference>
<evidence type="ECO:0000256" key="1">
    <source>
        <dbReference type="ARBA" id="ARBA00001771"/>
    </source>
</evidence>
<dbReference type="NCBIfam" id="NF006830">
    <property type="entry name" value="PRK09355.1"/>
    <property type="match status" value="1"/>
</dbReference>
<dbReference type="Gene3D" id="3.40.1190.20">
    <property type="match status" value="1"/>
</dbReference>
<comment type="cofactor">
    <cofactor evidence="2">
        <name>Mg(2+)</name>
        <dbReference type="ChEBI" id="CHEBI:18420"/>
    </cofactor>
</comment>
<proteinExistence type="inferred from homology"/>
<dbReference type="UniPathway" id="UPA00060">
    <property type="reaction ID" value="UER00139"/>
</dbReference>
<evidence type="ECO:0000256" key="12">
    <source>
        <dbReference type="ARBA" id="ARBA00022977"/>
    </source>
</evidence>
<comment type="catalytic activity">
    <reaction evidence="1">
        <text>5-(2-hydroxyethyl)-4-methylthiazole + ATP = 4-methyl-5-(2-phosphooxyethyl)-thiazole + ADP + H(+)</text>
        <dbReference type="Rhea" id="RHEA:24212"/>
        <dbReference type="ChEBI" id="CHEBI:15378"/>
        <dbReference type="ChEBI" id="CHEBI:17957"/>
        <dbReference type="ChEBI" id="CHEBI:30616"/>
        <dbReference type="ChEBI" id="CHEBI:58296"/>
        <dbReference type="ChEBI" id="CHEBI:456216"/>
        <dbReference type="EC" id="2.7.1.50"/>
    </reaction>
</comment>
<dbReference type="SUPFAM" id="SSF51391">
    <property type="entry name" value="Thiamin phosphate synthase"/>
    <property type="match status" value="1"/>
</dbReference>
<comment type="catalytic activity">
    <reaction evidence="15">
        <text>2-[(2R,5Z)-2-carboxy-4-methylthiazol-5(2H)-ylidene]ethyl phosphate + 4-amino-2-methyl-5-(diphosphooxymethyl)pyrimidine + 2 H(+) = thiamine phosphate + CO2 + diphosphate</text>
        <dbReference type="Rhea" id="RHEA:47844"/>
        <dbReference type="ChEBI" id="CHEBI:15378"/>
        <dbReference type="ChEBI" id="CHEBI:16526"/>
        <dbReference type="ChEBI" id="CHEBI:33019"/>
        <dbReference type="ChEBI" id="CHEBI:37575"/>
        <dbReference type="ChEBI" id="CHEBI:57841"/>
        <dbReference type="ChEBI" id="CHEBI:62899"/>
        <dbReference type="EC" id="2.5.1.3"/>
    </reaction>
</comment>
<gene>
    <name evidence="19" type="ORF">HIM_06529</name>
</gene>
<dbReference type="Proteomes" id="UP000054481">
    <property type="component" value="Unassembled WGS sequence"/>
</dbReference>
<dbReference type="FunFam" id="3.20.20.70:FF:000104">
    <property type="entry name" value="Thiamine biosynthetic bifunctional enzyme"/>
    <property type="match status" value="1"/>
</dbReference>
<evidence type="ECO:0000256" key="7">
    <source>
        <dbReference type="ARBA" id="ARBA00022723"/>
    </source>
</evidence>
<evidence type="ECO:0000256" key="13">
    <source>
        <dbReference type="ARBA" id="ARBA00047334"/>
    </source>
</evidence>
<dbReference type="InterPro" id="IPR029056">
    <property type="entry name" value="Ribokinase-like"/>
</dbReference>
<comment type="similarity">
    <text evidence="16">In the C-terminal section; belongs to the Thz kinase family.</text>
</comment>
<dbReference type="CDD" id="cd00564">
    <property type="entry name" value="TMP_TenI"/>
    <property type="match status" value="1"/>
</dbReference>